<reference evidence="1 2" key="1">
    <citation type="submission" date="2014-04" db="EMBL/GenBank/DDBJ databases">
        <title>Genome evolution of avian class.</title>
        <authorList>
            <person name="Zhang G."/>
            <person name="Li C."/>
        </authorList>
    </citation>
    <scope>NUCLEOTIDE SEQUENCE [LARGE SCALE GENOMIC DNA]</scope>
    <source>
        <strain evidence="1">BGI_N339</strain>
    </source>
</reference>
<keyword evidence="2" id="KW-1185">Reference proteome</keyword>
<dbReference type="AlphaFoldDB" id="A0A093CCX4"/>
<evidence type="ECO:0000313" key="2">
    <source>
        <dbReference type="Proteomes" id="UP000053149"/>
    </source>
</evidence>
<name>A0A093CCX4_9AVES</name>
<gene>
    <name evidence="1" type="ORF">N339_04787</name>
</gene>
<evidence type="ECO:0000313" key="1">
    <source>
        <dbReference type="EMBL" id="KFV12268.1"/>
    </source>
</evidence>
<feature type="non-terminal residue" evidence="1">
    <location>
        <position position="1"/>
    </location>
</feature>
<organism evidence="1 2">
    <name type="scientific">Pterocles gutturalis</name>
    <name type="common">yellow-throated sandgrouse</name>
    <dbReference type="NCBI Taxonomy" id="240206"/>
    <lineage>
        <taxon>Eukaryota</taxon>
        <taxon>Metazoa</taxon>
        <taxon>Chordata</taxon>
        <taxon>Craniata</taxon>
        <taxon>Vertebrata</taxon>
        <taxon>Euteleostomi</taxon>
        <taxon>Archelosauria</taxon>
        <taxon>Archosauria</taxon>
        <taxon>Dinosauria</taxon>
        <taxon>Saurischia</taxon>
        <taxon>Theropoda</taxon>
        <taxon>Coelurosauria</taxon>
        <taxon>Aves</taxon>
        <taxon>Neognathae</taxon>
        <taxon>Neoaves</taxon>
        <taxon>Columbimorphae</taxon>
        <taxon>Pterocliformes</taxon>
        <taxon>Pteroclidae</taxon>
        <taxon>Pterocles</taxon>
    </lineage>
</organism>
<accession>A0A093CCX4</accession>
<dbReference type="EMBL" id="KL241497">
    <property type="protein sequence ID" value="KFV12268.1"/>
    <property type="molecule type" value="Genomic_DNA"/>
</dbReference>
<protein>
    <submittedName>
        <fullName evidence="1">Uncharacterized protein</fullName>
    </submittedName>
</protein>
<feature type="non-terminal residue" evidence="1">
    <location>
        <position position="251"/>
    </location>
</feature>
<sequence>LLLLQGQEAEAGLRVSDAPLHELQVGEVLLRVGVEEALGVIAGVQQDLVHLLVEQAPLVGDLHGETVALLGVDDATSGNLGLQQADPVVLQDQTLLHGLEEGDELPGVGVPVASDRPLSREQLVLELGPHDAHPHSLLHRQLQALDGVNDVARGRLRLQQLEGSAWPDDPLLHGLVHGQPLLQGELLAGGLHQDASNSVRALQVLPYGLQLRHLLHRLLALVQLVVEVLGDYFAFQQLGGRYGCPQALKAH</sequence>
<proteinExistence type="predicted"/>
<dbReference type="Proteomes" id="UP000053149">
    <property type="component" value="Unassembled WGS sequence"/>
</dbReference>